<keyword evidence="4 7" id="KW-0472">Membrane</keyword>
<dbReference type="KEGG" id="rama:IDM48_05910"/>
<comment type="subcellular location">
    <subcellularLocation>
        <location evidence="7">Cell membrane</location>
        <topology evidence="7">Single-pass membrane protein</topology>
    </subcellularLocation>
</comment>
<evidence type="ECO:0000256" key="1">
    <source>
        <dbReference type="ARBA" id="ARBA00022475"/>
    </source>
</evidence>
<dbReference type="NCBIfam" id="TIGR00247">
    <property type="entry name" value="endolytic transglycosylase MltG"/>
    <property type="match status" value="1"/>
</dbReference>
<dbReference type="Proteomes" id="UP000516421">
    <property type="component" value="Chromosome"/>
</dbReference>
<organism evidence="8 9">
    <name type="scientific">Rothia amarae</name>
    <dbReference type="NCBI Taxonomy" id="169480"/>
    <lineage>
        <taxon>Bacteria</taxon>
        <taxon>Bacillati</taxon>
        <taxon>Actinomycetota</taxon>
        <taxon>Actinomycetes</taxon>
        <taxon>Micrococcales</taxon>
        <taxon>Micrococcaceae</taxon>
        <taxon>Rothia</taxon>
    </lineage>
</organism>
<dbReference type="EC" id="4.2.2.29" evidence="7"/>
<feature type="site" description="Important for catalytic activity" evidence="7">
    <location>
        <position position="253"/>
    </location>
</feature>
<dbReference type="Pfam" id="PF02618">
    <property type="entry name" value="YceG"/>
    <property type="match status" value="1"/>
</dbReference>
<dbReference type="GO" id="GO:0005886">
    <property type="term" value="C:plasma membrane"/>
    <property type="evidence" value="ECO:0007669"/>
    <property type="project" value="UniProtKB-SubCell"/>
</dbReference>
<name>A0A7H2BMV5_9MICC</name>
<dbReference type="GO" id="GO:0071555">
    <property type="term" value="P:cell wall organization"/>
    <property type="evidence" value="ECO:0007669"/>
    <property type="project" value="UniProtKB-KW"/>
</dbReference>
<dbReference type="Gene3D" id="3.30.1490.480">
    <property type="entry name" value="Endolytic murein transglycosylase"/>
    <property type="match status" value="1"/>
</dbReference>
<evidence type="ECO:0000256" key="5">
    <source>
        <dbReference type="ARBA" id="ARBA00023239"/>
    </source>
</evidence>
<comment type="catalytic activity">
    <reaction evidence="7">
        <text>a peptidoglycan chain = a peptidoglycan chain with N-acetyl-1,6-anhydromuramyl-[peptide] at the reducing end + a peptidoglycan chain with N-acetylglucosamine at the non-reducing end.</text>
        <dbReference type="EC" id="4.2.2.29"/>
    </reaction>
</comment>
<evidence type="ECO:0000256" key="3">
    <source>
        <dbReference type="ARBA" id="ARBA00022989"/>
    </source>
</evidence>
<protein>
    <recommendedName>
        <fullName evidence="7">Endolytic murein transglycosylase</fullName>
        <ecNumber evidence="7">4.2.2.29</ecNumber>
    </recommendedName>
    <alternativeName>
        <fullName evidence="7">Peptidoglycan lytic transglycosylase</fullName>
    </alternativeName>
    <alternativeName>
        <fullName evidence="7">Peptidoglycan polymerization terminase</fullName>
    </alternativeName>
</protein>
<evidence type="ECO:0000256" key="2">
    <source>
        <dbReference type="ARBA" id="ARBA00022692"/>
    </source>
</evidence>
<keyword evidence="1 7" id="KW-1003">Cell membrane</keyword>
<evidence type="ECO:0000256" key="6">
    <source>
        <dbReference type="ARBA" id="ARBA00023316"/>
    </source>
</evidence>
<dbReference type="GO" id="GO:0008932">
    <property type="term" value="F:lytic endotransglycosylase activity"/>
    <property type="evidence" value="ECO:0007669"/>
    <property type="project" value="UniProtKB-UniRule"/>
</dbReference>
<dbReference type="AlphaFoldDB" id="A0A7H2BMV5"/>
<dbReference type="Gene3D" id="3.30.160.60">
    <property type="entry name" value="Classic Zinc Finger"/>
    <property type="match status" value="1"/>
</dbReference>
<keyword evidence="6 7" id="KW-0961">Cell wall biogenesis/degradation</keyword>
<dbReference type="GO" id="GO:0009252">
    <property type="term" value="P:peptidoglycan biosynthetic process"/>
    <property type="evidence" value="ECO:0007669"/>
    <property type="project" value="UniProtKB-UniRule"/>
</dbReference>
<dbReference type="PANTHER" id="PTHR30518:SF2">
    <property type="entry name" value="ENDOLYTIC MUREIN TRANSGLYCOSYLASE"/>
    <property type="match status" value="1"/>
</dbReference>
<evidence type="ECO:0000313" key="8">
    <source>
        <dbReference type="EMBL" id="QNV41001.1"/>
    </source>
</evidence>
<evidence type="ECO:0000313" key="9">
    <source>
        <dbReference type="Proteomes" id="UP000516421"/>
    </source>
</evidence>
<feature type="transmembrane region" description="Helical" evidence="7">
    <location>
        <begin position="39"/>
        <end position="59"/>
    </location>
</feature>
<keyword evidence="3 7" id="KW-1133">Transmembrane helix</keyword>
<keyword evidence="5 7" id="KW-0456">Lyase</keyword>
<keyword evidence="9" id="KW-1185">Reference proteome</keyword>
<accession>A0A7H2BMV5</accession>
<dbReference type="PANTHER" id="PTHR30518">
    <property type="entry name" value="ENDOLYTIC MUREIN TRANSGLYCOSYLASE"/>
    <property type="match status" value="1"/>
</dbReference>
<evidence type="ECO:0000256" key="7">
    <source>
        <dbReference type="HAMAP-Rule" id="MF_02065"/>
    </source>
</evidence>
<comment type="function">
    <text evidence="7">Functions as a peptidoglycan terminase that cleaves nascent peptidoglycan strands endolytically to terminate their elongation.</text>
</comment>
<keyword evidence="2 7" id="KW-0812">Transmembrane</keyword>
<dbReference type="InterPro" id="IPR003770">
    <property type="entry name" value="MLTG-like"/>
</dbReference>
<proteinExistence type="inferred from homology"/>
<dbReference type="EMBL" id="CP061538">
    <property type="protein sequence ID" value="QNV41001.1"/>
    <property type="molecule type" value="Genomic_DNA"/>
</dbReference>
<sequence length="383" mass="42936">MLLNSNDEDQREGILGLSVEHDEYTQEERRRLKARRRNTLITAILVFSVALVMIVAILAPQQGWFKRKDYRGDGNGTTVSYVVPDGATNVQIATDLEADGVIADAGRFLEEYNQMGKEQFIQPGEYQLEKEMSSEAALHSLLNLDQANKNYVAINQTWRSSETYEAISKATGISVQEFKDLDQHPEKFGIPSKFPSLEGWLHPGEYYFEKDASAEQIIQTLVDKTNDVLKEEGVEGDDRIFHVLTVASILEFEGLEKDYPAIAGAIENRMNNPEGETSGYIQSDATVAYGLGKKTFQISTEQKNDASNKYNTFYYKGLPVGPIGSPANAAIKAASNPEKNDYYFWVTVNTVTGETKFAKTYAEHLQNVDEYEKWCSHNEGKCA</sequence>
<evidence type="ECO:0000256" key="4">
    <source>
        <dbReference type="ARBA" id="ARBA00023136"/>
    </source>
</evidence>
<gene>
    <name evidence="7 8" type="primary">mltG</name>
    <name evidence="8" type="ORF">IDM48_05910</name>
</gene>
<reference evidence="8 9" key="1">
    <citation type="submission" date="2020-09" db="EMBL/GenBank/DDBJ databases">
        <title>Investigation of environmental microbe.</title>
        <authorList>
            <person name="Ou Y."/>
            <person name="Kang Q."/>
        </authorList>
    </citation>
    <scope>NUCLEOTIDE SEQUENCE [LARGE SCALE GENOMIC DNA]</scope>
    <source>
        <strain evidence="8 9">KJZ-9</strain>
    </source>
</reference>
<dbReference type="HAMAP" id="MF_02065">
    <property type="entry name" value="MltG"/>
    <property type="match status" value="1"/>
</dbReference>
<comment type="similarity">
    <text evidence="7">Belongs to the transglycosylase MltG family.</text>
</comment>